<feature type="region of interest" description="Disordered" evidence="1">
    <location>
        <begin position="886"/>
        <end position="908"/>
    </location>
</feature>
<feature type="region of interest" description="Disordered" evidence="1">
    <location>
        <begin position="529"/>
        <end position="553"/>
    </location>
</feature>
<reference evidence="3" key="1">
    <citation type="journal article" date="2017" name="Cell">
        <title>Insights into land plant evolution garnered from the Marchantia polymorpha genome.</title>
        <authorList>
            <person name="Bowman J.L."/>
            <person name="Kohchi T."/>
            <person name="Yamato K.T."/>
            <person name="Jenkins J."/>
            <person name="Shu S."/>
            <person name="Ishizaki K."/>
            <person name="Yamaoka S."/>
            <person name="Nishihama R."/>
            <person name="Nakamura Y."/>
            <person name="Berger F."/>
            <person name="Adam C."/>
            <person name="Aki S.S."/>
            <person name="Althoff F."/>
            <person name="Araki T."/>
            <person name="Arteaga-Vazquez M.A."/>
            <person name="Balasubrmanian S."/>
            <person name="Barry K."/>
            <person name="Bauer D."/>
            <person name="Boehm C.R."/>
            <person name="Briginshaw L."/>
            <person name="Caballero-Perez J."/>
            <person name="Catarino B."/>
            <person name="Chen F."/>
            <person name="Chiyoda S."/>
            <person name="Chovatia M."/>
            <person name="Davies K.M."/>
            <person name="Delmans M."/>
            <person name="Demura T."/>
            <person name="Dierschke T."/>
            <person name="Dolan L."/>
            <person name="Dorantes-Acosta A.E."/>
            <person name="Eklund D.M."/>
            <person name="Florent S.N."/>
            <person name="Flores-Sandoval E."/>
            <person name="Fujiyama A."/>
            <person name="Fukuzawa H."/>
            <person name="Galik B."/>
            <person name="Grimanelli D."/>
            <person name="Grimwood J."/>
            <person name="Grossniklaus U."/>
            <person name="Hamada T."/>
            <person name="Haseloff J."/>
            <person name="Hetherington A.J."/>
            <person name="Higo A."/>
            <person name="Hirakawa Y."/>
            <person name="Hundley H.N."/>
            <person name="Ikeda Y."/>
            <person name="Inoue K."/>
            <person name="Inoue S.I."/>
            <person name="Ishida S."/>
            <person name="Jia Q."/>
            <person name="Kakita M."/>
            <person name="Kanazawa T."/>
            <person name="Kawai Y."/>
            <person name="Kawashima T."/>
            <person name="Kennedy M."/>
            <person name="Kinose K."/>
            <person name="Kinoshita T."/>
            <person name="Kohara Y."/>
            <person name="Koide E."/>
            <person name="Komatsu K."/>
            <person name="Kopischke S."/>
            <person name="Kubo M."/>
            <person name="Kyozuka J."/>
            <person name="Lagercrantz U."/>
            <person name="Lin S.S."/>
            <person name="Lindquist E."/>
            <person name="Lipzen A.M."/>
            <person name="Lu C.W."/>
            <person name="De Luna E."/>
            <person name="Martienssen R.A."/>
            <person name="Minamino N."/>
            <person name="Mizutani M."/>
            <person name="Mizutani M."/>
            <person name="Mochizuki N."/>
            <person name="Monte I."/>
            <person name="Mosher R."/>
            <person name="Nagasaki H."/>
            <person name="Nakagami H."/>
            <person name="Naramoto S."/>
            <person name="Nishitani K."/>
            <person name="Ohtani M."/>
            <person name="Okamoto T."/>
            <person name="Okumura M."/>
            <person name="Phillips J."/>
            <person name="Pollak B."/>
            <person name="Reinders A."/>
            <person name="Rovekamp M."/>
            <person name="Sano R."/>
            <person name="Sawa S."/>
            <person name="Schmid M.W."/>
            <person name="Shirakawa M."/>
            <person name="Solano R."/>
            <person name="Spunde A."/>
            <person name="Suetsugu N."/>
            <person name="Sugano S."/>
            <person name="Sugiyama A."/>
            <person name="Sun R."/>
            <person name="Suzuki Y."/>
            <person name="Takenaka M."/>
            <person name="Takezawa D."/>
            <person name="Tomogane H."/>
            <person name="Tsuzuki M."/>
            <person name="Ueda T."/>
            <person name="Umeda M."/>
            <person name="Ward J.M."/>
            <person name="Watanabe Y."/>
            <person name="Yazaki K."/>
            <person name="Yokoyama R."/>
            <person name="Yoshitake Y."/>
            <person name="Yotsui I."/>
            <person name="Zachgo S."/>
            <person name="Schmutz J."/>
        </authorList>
    </citation>
    <scope>NUCLEOTIDE SEQUENCE [LARGE SCALE GENOMIC DNA]</scope>
    <source>
        <strain evidence="3">Tak-1</strain>
    </source>
</reference>
<feature type="compositionally biased region" description="Polar residues" evidence="1">
    <location>
        <begin position="842"/>
        <end position="854"/>
    </location>
</feature>
<proteinExistence type="predicted"/>
<feature type="region of interest" description="Disordered" evidence="1">
    <location>
        <begin position="1109"/>
        <end position="1163"/>
    </location>
</feature>
<name>A0A2R6XQL4_MARPO</name>
<evidence type="ECO:0000313" key="2">
    <source>
        <dbReference type="EMBL" id="PTQ48410.1"/>
    </source>
</evidence>
<dbReference type="EMBL" id="KZ772677">
    <property type="protein sequence ID" value="PTQ48410.1"/>
    <property type="molecule type" value="Genomic_DNA"/>
</dbReference>
<feature type="compositionally biased region" description="Basic and acidic residues" evidence="1">
    <location>
        <begin position="1323"/>
        <end position="1339"/>
    </location>
</feature>
<evidence type="ECO:0000313" key="3">
    <source>
        <dbReference type="Proteomes" id="UP000244005"/>
    </source>
</evidence>
<feature type="region of interest" description="Disordered" evidence="1">
    <location>
        <begin position="675"/>
        <end position="862"/>
    </location>
</feature>
<protein>
    <submittedName>
        <fullName evidence="2">Uncharacterized protein</fullName>
    </submittedName>
</protein>
<feature type="compositionally biased region" description="Basic and acidic residues" evidence="1">
    <location>
        <begin position="779"/>
        <end position="797"/>
    </location>
</feature>
<keyword evidence="3" id="KW-1185">Reference proteome</keyword>
<feature type="compositionally biased region" description="Basic residues" evidence="1">
    <location>
        <begin position="399"/>
        <end position="412"/>
    </location>
</feature>
<dbReference type="PANTHER" id="PTHR32010">
    <property type="entry name" value="PHOTOSYSTEM II STABILITY/ASSEMBLY FACTOR HCF136, CHLOROPLASTIC"/>
    <property type="match status" value="1"/>
</dbReference>
<dbReference type="Gramene" id="Mp1g05380.2">
    <property type="protein sequence ID" value="Mp1g05380.2.cds"/>
    <property type="gene ID" value="Mp1g05380"/>
</dbReference>
<feature type="compositionally biased region" description="Polar residues" evidence="1">
    <location>
        <begin position="1247"/>
        <end position="1257"/>
    </location>
</feature>
<feature type="compositionally biased region" description="Polar residues" evidence="1">
    <location>
        <begin position="675"/>
        <end position="686"/>
    </location>
</feature>
<gene>
    <name evidence="2" type="ORF">MARPO_0005s0070</name>
</gene>
<dbReference type="OrthoDB" id="1920576at2759"/>
<feature type="compositionally biased region" description="Polar residues" evidence="1">
    <location>
        <begin position="1109"/>
        <end position="1119"/>
    </location>
</feature>
<feature type="compositionally biased region" description="Polar residues" evidence="1">
    <location>
        <begin position="1184"/>
        <end position="1204"/>
    </location>
</feature>
<feature type="compositionally biased region" description="Basic and acidic residues" evidence="1">
    <location>
        <begin position="1143"/>
        <end position="1163"/>
    </location>
</feature>
<accession>A0A2R6XQL4</accession>
<feature type="compositionally biased region" description="Gly residues" evidence="1">
    <location>
        <begin position="693"/>
        <end position="708"/>
    </location>
</feature>
<feature type="compositionally biased region" description="Basic and acidic residues" evidence="1">
    <location>
        <begin position="477"/>
        <end position="486"/>
    </location>
</feature>
<dbReference type="OMA" id="RRVSDFH"/>
<feature type="compositionally biased region" description="Polar residues" evidence="1">
    <location>
        <begin position="804"/>
        <end position="814"/>
    </location>
</feature>
<dbReference type="Proteomes" id="UP000244005">
    <property type="component" value="Unassembled WGS sequence"/>
</dbReference>
<feature type="region of interest" description="Disordered" evidence="1">
    <location>
        <begin position="457"/>
        <end position="502"/>
    </location>
</feature>
<dbReference type="Pfam" id="PF05623">
    <property type="entry name" value="DUF789"/>
    <property type="match status" value="1"/>
</dbReference>
<sequence>MGKQGADLKCWSSASSTDLVDPAAYFESWKREIQGKDGIPPDHRRLIFDYRVATQSLFYTCQRSKKSPKAREGPAPDIISELRKWHARLRSNNHDIAKLIDPKVAAEDEKVASNLYCETARELRDTGIPCNVYYLFFDRWVLAASLKGDIDIQIDKDFQSKRFEILLLGQLNGKEFFAPFVYRVNGSEVAAQMSMYDQTGVEGREFNAPVEIGRSLTGCHGSELHDNQYIRCGKGSEVTIIVPNKDPPRQVKYFVLAVIQVPPVGSPSRLEQVAPHIPRVQSTFEETRGIGKAGLKPDSNGFNLSSCTTTSSNGEMFSHKHRTVMESMPVTSCNLGGNVSTSIIDSERKVSLSPEAALPSQGSPTERSAGEGNVEEMECDLREIRVDSSQTVDEPAGKSAKKKKKRKGRRSGRNTVDGNIVTIQGGESMPAVGGGGVPFDTKTVVTKGSKVHACNHGISEGSVDKRPSHQRVTHSVTDTKETDRQECVSGRQGGPGEMPSHRPPCGHCADGVASVNVSEALEDGFETLIPECSDGPMEGSSKQIGSSFRSEPPERLDMLFNSTEIGEEQVPYAEYVSRMDKDGLCLARPSTECGMSGDFRDPCALNASPDHGYMSTSNGFSQKFSISQPSEHIIDVVDFVSVDGVLEDPTISICKYGGSHFPLRELAGNLESLSDPQEQFSYSDSKVSARGGYNSGGTGGRNGRGGAEGSSNRGYGRGSDERRGTSGYHGESGQGSGGSGQGAGPGSSGTSGSGGGGGSGGGNGNRGGGGNSGGGWDGRPAENDGGNGRKEGDSDERHRHRFQAGSNGEITSESVQRKKGASSLDSRSARKVTIGAGDQLPNGISSNHGALATSSGGGKENNHTFWQKVQKSVEGEESVELEQLAESFGTHRNHRRTGSDEVNSNNRAEYKARVSSVHVNGSMSHESPHDRESNLDCDSFEQGVMTQDTFLKVGKSSNGDLSLDHTDLSNSNFSRRARDVLASAGAHGPESSKGAWQKKISWDEQRLTSQKILSEASQQAGSSKGQHCVKQATRNGMYSRGQNPDQQMISHTRSYSAPSTPHVFEENYTDSGEFNQYKSMKSMQVGVQQSTRSGSVGQIEQVVPQISLRPQTSNSSTVGQLGEARPGADELAQRLTSWKGRKSNGDQERSAPREKTLGDRERTIHCAQKWVPVEHKTGGVVKGSNGQVKTSSSLSAPIPVTTSNRETKENYAESASCKKSGISEEESRADGVPCSLSPSKSSRRLHQSLSTKKSSVVEQVPEPKESAVSSEASCSHGELANLRSLLPREKIADTLATLMDSEAGGQQNSVVPKPEVVKVSVSGERKSYAKRDPTARRDSSAVVAVRSEPSPAEKETRRVVRSVLDAVQISCSQRQVSDGVAGMLGSPLAEFEKVLRAVAPSFIPVSGTNCNRRGVQEKGSPCGSSCEGVQRSMEACLTEAHEDNTTCSRCRYAGTSMNSLWQWYEEPSYYGVEVRDLDPQRGLRDGGEQEQFLAYFVPYLSGIQLFGYSSQSDNLSKDLNGCARTSLKLDSVPSCQPKPFPGNDVLATLFPSEGRADESIYHQRPEGSVTEQANGPFTDMSAKDAHNLDARLLFEFFEADQPQVRQPLFPKVKDLLKGVNSLNSHSVGDPTALDDLCLGDLHPASWYAVAWYPIYRIPEGPLRAVFLTYHSFNHLTPTASSFGPMGGGCEELNDDAVSLPVVGLECYNLQAEPWLLLRSHCKEANKNMDRLPIGNLAQCLDDRIRSLKVVASLMARGIPHDVVSRSTDSSFSSSGSASKFKHCDYEFFLKRRR</sequence>
<evidence type="ECO:0000256" key="1">
    <source>
        <dbReference type="SAM" id="MobiDB-lite"/>
    </source>
</evidence>
<dbReference type="PANTHER" id="PTHR32010:SF18">
    <property type="entry name" value="DUF789 FAMILY PROTEIN"/>
    <property type="match status" value="1"/>
</dbReference>
<feature type="region of interest" description="Disordered" evidence="1">
    <location>
        <begin position="1322"/>
        <end position="1350"/>
    </location>
</feature>
<feature type="region of interest" description="Disordered" evidence="1">
    <location>
        <begin position="346"/>
        <end position="420"/>
    </location>
</feature>
<organism evidence="2 3">
    <name type="scientific">Marchantia polymorpha</name>
    <name type="common">Common liverwort</name>
    <name type="synonym">Marchantia aquatica</name>
    <dbReference type="NCBI Taxonomy" id="3197"/>
    <lineage>
        <taxon>Eukaryota</taxon>
        <taxon>Viridiplantae</taxon>
        <taxon>Streptophyta</taxon>
        <taxon>Embryophyta</taxon>
        <taxon>Marchantiophyta</taxon>
        <taxon>Marchantiopsida</taxon>
        <taxon>Marchantiidae</taxon>
        <taxon>Marchantiales</taxon>
        <taxon>Marchantiaceae</taxon>
        <taxon>Marchantia</taxon>
    </lineage>
</organism>
<feature type="region of interest" description="Disordered" evidence="1">
    <location>
        <begin position="1177"/>
        <end position="1272"/>
    </location>
</feature>
<feature type="compositionally biased region" description="Polar residues" evidence="1">
    <location>
        <begin position="540"/>
        <end position="549"/>
    </location>
</feature>
<dbReference type="InterPro" id="IPR008507">
    <property type="entry name" value="DUF789"/>
</dbReference>
<feature type="compositionally biased region" description="Gly residues" evidence="1">
    <location>
        <begin position="730"/>
        <end position="777"/>
    </location>
</feature>